<sequence length="104" mass="11786">MNEQGHDVEQESRYLSRRMQTSCISVFVAANIAAAAAAAAAALVHRVDEEIQFNQTLQLNSRHLQLKQALKIRRRYTGNILYGHVLAKTSLEVDFSYGRSEDFF</sequence>
<dbReference type="EnsemblMetazoa" id="GAUT015530-RA">
    <property type="protein sequence ID" value="GAUT015530-PA"/>
    <property type="gene ID" value="GAUT015530"/>
</dbReference>
<name>A0A1A9UUC1_GLOAU</name>
<accession>A0A1A9UUC1</accession>
<keyword evidence="1" id="KW-1133">Transmembrane helix</keyword>
<dbReference type="Proteomes" id="UP000078200">
    <property type="component" value="Unassembled WGS sequence"/>
</dbReference>
<keyword evidence="1" id="KW-0812">Transmembrane</keyword>
<evidence type="ECO:0000313" key="3">
    <source>
        <dbReference type="Proteomes" id="UP000078200"/>
    </source>
</evidence>
<evidence type="ECO:0000256" key="1">
    <source>
        <dbReference type="SAM" id="Phobius"/>
    </source>
</evidence>
<evidence type="ECO:0000313" key="2">
    <source>
        <dbReference type="EnsemblMetazoa" id="GAUT015530-PA"/>
    </source>
</evidence>
<dbReference type="VEuPathDB" id="VectorBase:GAUT015530"/>
<reference evidence="2" key="1">
    <citation type="submission" date="2020-05" db="UniProtKB">
        <authorList>
            <consortium name="EnsemblMetazoa"/>
        </authorList>
    </citation>
    <scope>IDENTIFICATION</scope>
    <source>
        <strain evidence="2">TTRI</strain>
    </source>
</reference>
<feature type="transmembrane region" description="Helical" evidence="1">
    <location>
        <begin position="21"/>
        <end position="44"/>
    </location>
</feature>
<keyword evidence="3" id="KW-1185">Reference proteome</keyword>
<keyword evidence="1" id="KW-0472">Membrane</keyword>
<proteinExistence type="predicted"/>
<dbReference type="AlphaFoldDB" id="A0A1A9UUC1"/>
<protein>
    <submittedName>
        <fullName evidence="2">Uncharacterized protein</fullName>
    </submittedName>
</protein>
<organism evidence="2 3">
    <name type="scientific">Glossina austeni</name>
    <name type="common">Savannah tsetse fly</name>
    <dbReference type="NCBI Taxonomy" id="7395"/>
    <lineage>
        <taxon>Eukaryota</taxon>
        <taxon>Metazoa</taxon>
        <taxon>Ecdysozoa</taxon>
        <taxon>Arthropoda</taxon>
        <taxon>Hexapoda</taxon>
        <taxon>Insecta</taxon>
        <taxon>Pterygota</taxon>
        <taxon>Neoptera</taxon>
        <taxon>Endopterygota</taxon>
        <taxon>Diptera</taxon>
        <taxon>Brachycera</taxon>
        <taxon>Muscomorpha</taxon>
        <taxon>Hippoboscoidea</taxon>
        <taxon>Glossinidae</taxon>
        <taxon>Glossina</taxon>
    </lineage>
</organism>